<organism evidence="1">
    <name type="scientific">Symploca sp. SIO1C4</name>
    <dbReference type="NCBI Taxonomy" id="2607765"/>
    <lineage>
        <taxon>Bacteria</taxon>
        <taxon>Bacillati</taxon>
        <taxon>Cyanobacteriota</taxon>
        <taxon>Cyanophyceae</taxon>
        <taxon>Coleofasciculales</taxon>
        <taxon>Coleofasciculaceae</taxon>
        <taxon>Symploca</taxon>
    </lineage>
</organism>
<dbReference type="AlphaFoldDB" id="A0A6B3NH33"/>
<gene>
    <name evidence="1" type="ORF">F6J89_13490</name>
</gene>
<comment type="caution">
    <text evidence="1">The sequence shown here is derived from an EMBL/GenBank/DDBJ whole genome shotgun (WGS) entry which is preliminary data.</text>
</comment>
<accession>A0A6B3NH33</accession>
<sequence length="45" mass="5360">MKLDRRSHPRKYSCRSPKSITKKFVLTNWRDLADVKNDRQSIARG</sequence>
<protein>
    <submittedName>
        <fullName evidence="1">Uncharacterized protein</fullName>
    </submittedName>
</protein>
<proteinExistence type="predicted"/>
<reference evidence="1" key="1">
    <citation type="submission" date="2019-11" db="EMBL/GenBank/DDBJ databases">
        <title>Genomic insights into an expanded diversity of filamentous marine cyanobacteria reveals the extraordinary biosynthetic potential of Moorea and Okeania.</title>
        <authorList>
            <person name="Ferreira Leao T."/>
            <person name="Wang M."/>
            <person name="Moss N."/>
            <person name="Da Silva R."/>
            <person name="Sanders J."/>
            <person name="Nurk S."/>
            <person name="Gurevich A."/>
            <person name="Humphrey G."/>
            <person name="Reher R."/>
            <person name="Zhu Q."/>
            <person name="Belda-Ferre P."/>
            <person name="Glukhov E."/>
            <person name="Rex R."/>
            <person name="Dorrestein P.C."/>
            <person name="Knight R."/>
            <person name="Pevzner P."/>
            <person name="Gerwick W.H."/>
            <person name="Gerwick L."/>
        </authorList>
    </citation>
    <scope>NUCLEOTIDE SEQUENCE</scope>
    <source>
        <strain evidence="1">SIO1C4</strain>
    </source>
</reference>
<dbReference type="EMBL" id="JAAHFQ010000237">
    <property type="protein sequence ID" value="NER28608.1"/>
    <property type="molecule type" value="Genomic_DNA"/>
</dbReference>
<name>A0A6B3NH33_9CYAN</name>
<evidence type="ECO:0000313" key="1">
    <source>
        <dbReference type="EMBL" id="NER28608.1"/>
    </source>
</evidence>